<comment type="function">
    <text evidence="4">Activates KDO (a required 8-carbon sugar) for incorporation into bacterial lipopolysaccharide in Gram-negative bacteria.</text>
</comment>
<keyword evidence="8" id="KW-1185">Reference proteome</keyword>
<reference evidence="7" key="2">
    <citation type="submission" date="2016-11" db="EMBL/GenBank/DDBJ databases">
        <authorList>
            <person name="Varghese N."/>
            <person name="Submissions S."/>
        </authorList>
    </citation>
    <scope>NUCLEOTIDE SEQUENCE [LARGE SCALE GENOMIC DNA]</scope>
    <source>
        <strain evidence="7">DSM 19859</strain>
    </source>
</reference>
<dbReference type="NCBIfam" id="TIGR00466">
    <property type="entry name" value="kdsB"/>
    <property type="match status" value="1"/>
</dbReference>
<dbReference type="AlphaFoldDB" id="A0A1M5SRZ0"/>
<dbReference type="InterPro" id="IPR004528">
    <property type="entry name" value="KdsB"/>
</dbReference>
<dbReference type="PANTHER" id="PTHR42866">
    <property type="entry name" value="3-DEOXY-MANNO-OCTULOSONATE CYTIDYLYLTRANSFERASE"/>
    <property type="match status" value="1"/>
</dbReference>
<dbReference type="Proteomes" id="UP000184240">
    <property type="component" value="Unassembled WGS sequence"/>
</dbReference>
<sequence>MTQRLKTIAMIPARYEASRFPGKLMKDLGGKPVILRTYEAAVNTKLFDTVYVVTDSSVIYDTIVSAGGQAIMSIKEHSCGSDRIAEAVADLDIDIVVNVQGDEPFTNVEDMRNVLQVFYEEDAAQIDLASLMTPITKIEDIENPNNVKVIVDQADFALYFSRAAIPFRRDRDVDVTYFKHKGIYAFRKQAVLDFAKLPMRLLEASEKIEAIRYLEYGKRIKMVLSHSPAIGIDTPQDLEEARAILEKRQP</sequence>
<dbReference type="HAMAP" id="MF_00057">
    <property type="entry name" value="KdsB"/>
    <property type="match status" value="1"/>
</dbReference>
<comment type="catalytic activity">
    <reaction evidence="4">
        <text>3-deoxy-alpha-D-manno-oct-2-ulosonate + CTP = CMP-3-deoxy-beta-D-manno-octulosonate + diphosphate</text>
        <dbReference type="Rhea" id="RHEA:23448"/>
        <dbReference type="ChEBI" id="CHEBI:33019"/>
        <dbReference type="ChEBI" id="CHEBI:37563"/>
        <dbReference type="ChEBI" id="CHEBI:85986"/>
        <dbReference type="ChEBI" id="CHEBI:85987"/>
        <dbReference type="EC" id="2.7.7.38"/>
    </reaction>
</comment>
<protein>
    <recommendedName>
        <fullName evidence="4">3-deoxy-manno-octulosonate cytidylyltransferase</fullName>
        <ecNumber evidence="4">2.7.7.38</ecNumber>
    </recommendedName>
    <alternativeName>
        <fullName evidence="4">CMP-2-keto-3-deoxyoctulosonic acid synthase</fullName>
        <shortName evidence="4">CKS</shortName>
        <shortName evidence="4">CMP-KDO synthase</shortName>
    </alternativeName>
</protein>
<evidence type="ECO:0000313" key="5">
    <source>
        <dbReference type="EMBL" id="RXG28879.1"/>
    </source>
</evidence>
<dbReference type="CDD" id="cd02517">
    <property type="entry name" value="CMP-KDO-Synthetase"/>
    <property type="match status" value="1"/>
</dbReference>
<comment type="pathway">
    <text evidence="4">Nucleotide-sugar biosynthesis; CMP-3-deoxy-D-manno-octulosonate biosynthesis; CMP-3-deoxy-D-manno-octulosonate from 3-deoxy-D-manno-octulosonate and CTP: step 1/1.</text>
</comment>
<accession>A0A1M5SRZ0</accession>
<evidence type="ECO:0000256" key="4">
    <source>
        <dbReference type="HAMAP-Rule" id="MF_00057"/>
    </source>
</evidence>
<dbReference type="GO" id="GO:0008690">
    <property type="term" value="F:3-deoxy-manno-octulosonate cytidylyltransferase activity"/>
    <property type="evidence" value="ECO:0007669"/>
    <property type="project" value="UniProtKB-UniRule"/>
</dbReference>
<keyword evidence="3 4" id="KW-0448">Lipopolysaccharide biosynthesis</keyword>
<dbReference type="Gene3D" id="3.90.550.10">
    <property type="entry name" value="Spore Coat Polysaccharide Biosynthesis Protein SpsA, Chain A"/>
    <property type="match status" value="1"/>
</dbReference>
<dbReference type="UniPathway" id="UPA00358">
    <property type="reaction ID" value="UER00476"/>
</dbReference>
<dbReference type="RefSeq" id="WP_072979298.1">
    <property type="nucleotide sequence ID" value="NZ_FQXT01000001.1"/>
</dbReference>
<comment type="similarity">
    <text evidence="4">Belongs to the KdsB family.</text>
</comment>
<dbReference type="InterPro" id="IPR003329">
    <property type="entry name" value="Cytidylyl_trans"/>
</dbReference>
<keyword evidence="1 4" id="KW-0808">Transferase</keyword>
<dbReference type="Proteomes" id="UP000290037">
    <property type="component" value="Unassembled WGS sequence"/>
</dbReference>
<evidence type="ECO:0000313" key="8">
    <source>
        <dbReference type="Proteomes" id="UP000290037"/>
    </source>
</evidence>
<evidence type="ECO:0000313" key="7">
    <source>
        <dbReference type="Proteomes" id="UP000184240"/>
    </source>
</evidence>
<reference evidence="5 8" key="3">
    <citation type="submission" date="2018-07" db="EMBL/GenBank/DDBJ databases">
        <title>Leeuwenhoekiella genomics.</title>
        <authorList>
            <person name="Tahon G."/>
            <person name="Willems A."/>
        </authorList>
    </citation>
    <scope>NUCLEOTIDE SEQUENCE [LARGE SCALE GENOMIC DNA]</scope>
    <source>
        <strain evidence="5 8">LMG 24856</strain>
    </source>
</reference>
<dbReference type="GO" id="GO:0005829">
    <property type="term" value="C:cytosol"/>
    <property type="evidence" value="ECO:0007669"/>
    <property type="project" value="TreeGrafter"/>
</dbReference>
<dbReference type="OrthoDB" id="9815559at2"/>
<name>A0A1M5SRZ0_9FLAO</name>
<organism evidence="6 7">
    <name type="scientific">Leeuwenhoekiella palythoae</name>
    <dbReference type="NCBI Taxonomy" id="573501"/>
    <lineage>
        <taxon>Bacteria</taxon>
        <taxon>Pseudomonadati</taxon>
        <taxon>Bacteroidota</taxon>
        <taxon>Flavobacteriia</taxon>
        <taxon>Flavobacteriales</taxon>
        <taxon>Flavobacteriaceae</taxon>
        <taxon>Leeuwenhoekiella</taxon>
    </lineage>
</organism>
<dbReference type="NCBIfam" id="NF003952">
    <property type="entry name" value="PRK05450.1-5"/>
    <property type="match status" value="1"/>
</dbReference>
<dbReference type="SUPFAM" id="SSF53448">
    <property type="entry name" value="Nucleotide-diphospho-sugar transferases"/>
    <property type="match status" value="1"/>
</dbReference>
<dbReference type="EMBL" id="QOVN01000004">
    <property type="protein sequence ID" value="RXG28879.1"/>
    <property type="molecule type" value="Genomic_DNA"/>
</dbReference>
<evidence type="ECO:0000256" key="3">
    <source>
        <dbReference type="ARBA" id="ARBA00022985"/>
    </source>
</evidence>
<evidence type="ECO:0000256" key="2">
    <source>
        <dbReference type="ARBA" id="ARBA00022695"/>
    </source>
</evidence>
<proteinExistence type="inferred from homology"/>
<reference evidence="6" key="1">
    <citation type="submission" date="2016-11" db="EMBL/GenBank/DDBJ databases">
        <authorList>
            <person name="Jaros S."/>
            <person name="Januszkiewicz K."/>
            <person name="Wedrychowicz H."/>
        </authorList>
    </citation>
    <scope>NUCLEOTIDE SEQUENCE [LARGE SCALE GENOMIC DNA]</scope>
    <source>
        <strain evidence="6">DSM 19859</strain>
    </source>
</reference>
<keyword evidence="2 4" id="KW-0548">Nucleotidyltransferase</keyword>
<dbReference type="PANTHER" id="PTHR42866:SF2">
    <property type="entry name" value="3-DEOXY-MANNO-OCTULOSONATE CYTIDYLYLTRANSFERASE, MITOCHONDRIAL"/>
    <property type="match status" value="1"/>
</dbReference>
<dbReference type="EC" id="2.7.7.38" evidence="4"/>
<dbReference type="Pfam" id="PF02348">
    <property type="entry name" value="CTP_transf_3"/>
    <property type="match status" value="1"/>
</dbReference>
<keyword evidence="4" id="KW-0963">Cytoplasm</keyword>
<dbReference type="GO" id="GO:0033468">
    <property type="term" value="P:CMP-keto-3-deoxy-D-manno-octulosonic acid biosynthetic process"/>
    <property type="evidence" value="ECO:0007669"/>
    <property type="project" value="UniProtKB-UniRule"/>
</dbReference>
<evidence type="ECO:0000256" key="1">
    <source>
        <dbReference type="ARBA" id="ARBA00022679"/>
    </source>
</evidence>
<evidence type="ECO:0000313" key="6">
    <source>
        <dbReference type="EMBL" id="SHH41265.1"/>
    </source>
</evidence>
<dbReference type="EMBL" id="FQXT01000001">
    <property type="protein sequence ID" value="SHH41265.1"/>
    <property type="molecule type" value="Genomic_DNA"/>
</dbReference>
<dbReference type="STRING" id="573501.SAMN04487999_0135"/>
<comment type="subcellular location">
    <subcellularLocation>
        <location evidence="4">Cytoplasm</location>
    </subcellularLocation>
</comment>
<dbReference type="InterPro" id="IPR029044">
    <property type="entry name" value="Nucleotide-diphossugar_trans"/>
</dbReference>
<dbReference type="GO" id="GO:0009103">
    <property type="term" value="P:lipopolysaccharide biosynthetic process"/>
    <property type="evidence" value="ECO:0007669"/>
    <property type="project" value="UniProtKB-UniRule"/>
</dbReference>
<gene>
    <name evidence="4" type="primary">kdsB</name>
    <name evidence="5" type="ORF">DSM01_2341</name>
    <name evidence="6" type="ORF">SAMN04487999_0135</name>
</gene>